<keyword evidence="7 9" id="KW-0131">Cell cycle</keyword>
<dbReference type="OrthoDB" id="4056921at2759"/>
<evidence type="ECO:0000256" key="7">
    <source>
        <dbReference type="ARBA" id="ARBA00023306"/>
    </source>
</evidence>
<dbReference type="PANTHER" id="PTHR14281">
    <property type="entry name" value="KINETOCHORE PROTEIN SPC25-RELATED"/>
    <property type="match status" value="1"/>
</dbReference>
<dbReference type="FunFam" id="3.30.457.50:FF:000001">
    <property type="entry name" value="Probable kinetochore protein spc25"/>
    <property type="match status" value="1"/>
</dbReference>
<comment type="similarity">
    <text evidence="1 9">Belongs to the SPC25 family.</text>
</comment>
<protein>
    <recommendedName>
        <fullName evidence="9">Kinetochore protein SPC25</fullName>
    </recommendedName>
</protein>
<comment type="subcellular location">
    <subcellularLocation>
        <location evidence="9">Nucleus</location>
    </subcellularLocation>
    <subcellularLocation>
        <location evidence="9">Chromosome</location>
        <location evidence="9">Centromere</location>
        <location evidence="9">Kinetochore</location>
    </subcellularLocation>
</comment>
<proteinExistence type="inferred from homology"/>
<evidence type="ECO:0000256" key="5">
    <source>
        <dbReference type="ARBA" id="ARBA00022838"/>
    </source>
</evidence>
<evidence type="ECO:0000256" key="10">
    <source>
        <dbReference type="SAM" id="Coils"/>
    </source>
</evidence>
<dbReference type="GO" id="GO:0005634">
    <property type="term" value="C:nucleus"/>
    <property type="evidence" value="ECO:0007669"/>
    <property type="project" value="UniProtKB-SubCell"/>
</dbReference>
<keyword evidence="5 9" id="KW-0995">Kinetochore</keyword>
<comment type="function">
    <text evidence="9">Acts as a component of the essential kinetochore-associated NDC80 complex, which is required for chromosome segregation and spindle checkpoint activity.</text>
</comment>
<feature type="domain" description="Chromosome segregation protein Spc25 C-terminal" evidence="11">
    <location>
        <begin position="172"/>
        <end position="243"/>
    </location>
</feature>
<keyword evidence="2 9" id="KW-0158">Chromosome</keyword>
<feature type="coiled-coil region" evidence="10">
    <location>
        <begin position="104"/>
        <end position="131"/>
    </location>
</feature>
<dbReference type="PANTHER" id="PTHR14281:SF0">
    <property type="entry name" value="KINETOCHORE PROTEIN SPC25"/>
    <property type="match status" value="1"/>
</dbReference>
<accession>A0A6A6UNJ9</accession>
<dbReference type="Proteomes" id="UP000799302">
    <property type="component" value="Unassembled WGS sequence"/>
</dbReference>
<keyword evidence="4 9" id="KW-0498">Mitosis</keyword>
<evidence type="ECO:0000256" key="1">
    <source>
        <dbReference type="ARBA" id="ARBA00006379"/>
    </source>
</evidence>
<dbReference type="Pfam" id="PF08234">
    <property type="entry name" value="Spindle_Spc25"/>
    <property type="match status" value="1"/>
</dbReference>
<evidence type="ECO:0000256" key="2">
    <source>
        <dbReference type="ARBA" id="ARBA00022454"/>
    </source>
</evidence>
<evidence type="ECO:0000259" key="11">
    <source>
        <dbReference type="Pfam" id="PF08234"/>
    </source>
</evidence>
<evidence type="ECO:0000313" key="12">
    <source>
        <dbReference type="EMBL" id="KAF2672474.1"/>
    </source>
</evidence>
<name>A0A6A6UNJ9_9PEZI</name>
<evidence type="ECO:0000256" key="4">
    <source>
        <dbReference type="ARBA" id="ARBA00022776"/>
    </source>
</evidence>
<keyword evidence="3 9" id="KW-0132">Cell division</keyword>
<comment type="subunit">
    <text evidence="9">Component of the NDC80 complex.</text>
</comment>
<dbReference type="InterPro" id="IPR045143">
    <property type="entry name" value="Spc25"/>
</dbReference>
<dbReference type="EMBL" id="MU004232">
    <property type="protein sequence ID" value="KAF2672474.1"/>
    <property type="molecule type" value="Genomic_DNA"/>
</dbReference>
<organism evidence="12 13">
    <name type="scientific">Microthyrium microscopicum</name>
    <dbReference type="NCBI Taxonomy" id="703497"/>
    <lineage>
        <taxon>Eukaryota</taxon>
        <taxon>Fungi</taxon>
        <taxon>Dikarya</taxon>
        <taxon>Ascomycota</taxon>
        <taxon>Pezizomycotina</taxon>
        <taxon>Dothideomycetes</taxon>
        <taxon>Dothideomycetes incertae sedis</taxon>
        <taxon>Microthyriales</taxon>
        <taxon>Microthyriaceae</taxon>
        <taxon>Microthyrium</taxon>
    </lineage>
</organism>
<gene>
    <name evidence="12" type="ORF">BT63DRAFT_452979</name>
</gene>
<evidence type="ECO:0000256" key="9">
    <source>
        <dbReference type="RuleBase" id="RU367150"/>
    </source>
</evidence>
<dbReference type="Gene3D" id="3.30.457.50">
    <property type="entry name" value="Chromosome segregation protein Spc25"/>
    <property type="match status" value="1"/>
</dbReference>
<evidence type="ECO:0000256" key="8">
    <source>
        <dbReference type="ARBA" id="ARBA00023328"/>
    </source>
</evidence>
<evidence type="ECO:0000313" key="13">
    <source>
        <dbReference type="Proteomes" id="UP000799302"/>
    </source>
</evidence>
<keyword evidence="9" id="KW-0539">Nucleus</keyword>
<keyword evidence="13" id="KW-1185">Reference proteome</keyword>
<keyword evidence="8 9" id="KW-0137">Centromere</keyword>
<evidence type="ECO:0000256" key="6">
    <source>
        <dbReference type="ARBA" id="ARBA00023054"/>
    </source>
</evidence>
<dbReference type="GO" id="GO:0031262">
    <property type="term" value="C:Ndc80 complex"/>
    <property type="evidence" value="ECO:0007669"/>
    <property type="project" value="InterPro"/>
</dbReference>
<dbReference type="InterPro" id="IPR013255">
    <property type="entry name" value="Spc25_C"/>
</dbReference>
<dbReference type="AlphaFoldDB" id="A0A6A6UNJ9"/>
<reference evidence="12" key="1">
    <citation type="journal article" date="2020" name="Stud. Mycol.">
        <title>101 Dothideomycetes genomes: a test case for predicting lifestyles and emergence of pathogens.</title>
        <authorList>
            <person name="Haridas S."/>
            <person name="Albert R."/>
            <person name="Binder M."/>
            <person name="Bloem J."/>
            <person name="Labutti K."/>
            <person name="Salamov A."/>
            <person name="Andreopoulos B."/>
            <person name="Baker S."/>
            <person name="Barry K."/>
            <person name="Bills G."/>
            <person name="Bluhm B."/>
            <person name="Cannon C."/>
            <person name="Castanera R."/>
            <person name="Culley D."/>
            <person name="Daum C."/>
            <person name="Ezra D."/>
            <person name="Gonzalez J."/>
            <person name="Henrissat B."/>
            <person name="Kuo A."/>
            <person name="Liang C."/>
            <person name="Lipzen A."/>
            <person name="Lutzoni F."/>
            <person name="Magnuson J."/>
            <person name="Mondo S."/>
            <person name="Nolan M."/>
            <person name="Ohm R."/>
            <person name="Pangilinan J."/>
            <person name="Park H.-J."/>
            <person name="Ramirez L."/>
            <person name="Alfaro M."/>
            <person name="Sun H."/>
            <person name="Tritt A."/>
            <person name="Yoshinaga Y."/>
            <person name="Zwiers L.-H."/>
            <person name="Turgeon B."/>
            <person name="Goodwin S."/>
            <person name="Spatafora J."/>
            <person name="Crous P."/>
            <person name="Grigoriev I."/>
        </authorList>
    </citation>
    <scope>NUCLEOTIDE SEQUENCE</scope>
    <source>
        <strain evidence="12">CBS 115976</strain>
    </source>
</reference>
<evidence type="ECO:0000256" key="3">
    <source>
        <dbReference type="ARBA" id="ARBA00022618"/>
    </source>
</evidence>
<dbReference type="GO" id="GO:0051301">
    <property type="term" value="P:cell division"/>
    <property type="evidence" value="ECO:0007669"/>
    <property type="project" value="UniProtKB-UniRule"/>
</dbReference>
<sequence>MATLTLELPQARESMADTLPSVNFGFEDLRDRMSKFTVRFDAFIEKERKKVLDERNKFRKHVSEIKADQHQRKQEIEIAQLKSQTHAQTISKENAETAEMHAQISSLTQHRDELAEKRDELQNELSGLQSTLSARREVQAKQARYLHSQSRWNGPELQFWEDHLCMRIEGAGQADRLKFVFTHVCEKEWEREAWFELDTSEREYRVLKTGPKVEMDEVDACLDRLNESRELGPFFKGMREIFVKVFK</sequence>
<dbReference type="GO" id="GO:0007059">
    <property type="term" value="P:chromosome segregation"/>
    <property type="evidence" value="ECO:0007669"/>
    <property type="project" value="InterPro"/>
</dbReference>
<dbReference type="CDD" id="cd23784">
    <property type="entry name" value="RWD_Spc25"/>
    <property type="match status" value="1"/>
</dbReference>
<keyword evidence="6 10" id="KW-0175">Coiled coil</keyword>